<dbReference type="EMBL" id="CM043779">
    <property type="protein sequence ID" value="KAI4837254.1"/>
    <property type="molecule type" value="Genomic_DNA"/>
</dbReference>
<gene>
    <name evidence="1" type="ORF">MKS88_003724</name>
</gene>
<evidence type="ECO:0000313" key="1">
    <source>
        <dbReference type="EMBL" id="KAI4837254.1"/>
    </source>
</evidence>
<accession>A0ACB9Y8Z8</accession>
<evidence type="ECO:0000313" key="2">
    <source>
        <dbReference type="Proteomes" id="UP001056978"/>
    </source>
</evidence>
<reference evidence="1" key="1">
    <citation type="submission" date="2022-06" db="EMBL/GenBank/DDBJ databases">
        <title>The First Complete Genome of the Simian Malaria Parasite Plasmodium brasilianum.</title>
        <authorList>
            <person name="Bajic M."/>
            <person name="Ravishankar S."/>
        </authorList>
    </citation>
    <scope>NUCLEOTIDE SEQUENCE</scope>
    <source>
        <strain evidence="1">Bolivian I</strain>
    </source>
</reference>
<dbReference type="Proteomes" id="UP001056978">
    <property type="component" value="Chromosome 11"/>
</dbReference>
<proteinExistence type="predicted"/>
<name>A0ACB9Y8Z8_PLABR</name>
<protein>
    <submittedName>
        <fullName evidence="1">GAS8-like protein</fullName>
    </submittedName>
</protein>
<keyword evidence="2" id="KW-1185">Reference proteome</keyword>
<sequence>MKKGTKKISSKKKAEKEILVKELKKLNGSIAEEQKNVEDLNSKFKSIEGSIFLGYHEIKILKLDLKNKEIELEENKSHNLLSSRKIDNIINRYVLKCYETFLNNLTKNEIELHTYARNSEEEKKRHQTNKDYNKLATFTNIQHLNNLNSIVLSKNQILDEINRKFTRSLKKLRENYTQKISLEREKLDRKRQKIIFNLQKKKNETIKYSYKSQHNEKVLNIQSYFTVILDDQLEIIQKLEDEKLNKKKIFLSKRKNLEELKKSIEVHRKKLEMLNKDVMLLEKNTTDYEKLKNDLKRIKEKRKKQQKVLTELKLEADIKKMLLSKISAEYENVYNQNAMRLYEHLQGLLLENYFLETKIKLKNETLEINNLELSKWKESVDPEQNEILNNALRLKFQKFEILKKEIEDLMDTNEKNRENYEAIMHLNYYSNEDLDVLKRENAS</sequence>
<organism evidence="1 2">
    <name type="scientific">Plasmodium brasilianum</name>
    <dbReference type="NCBI Taxonomy" id="5824"/>
    <lineage>
        <taxon>Eukaryota</taxon>
        <taxon>Sar</taxon>
        <taxon>Alveolata</taxon>
        <taxon>Apicomplexa</taxon>
        <taxon>Aconoidasida</taxon>
        <taxon>Haemosporida</taxon>
        <taxon>Plasmodiidae</taxon>
        <taxon>Plasmodium</taxon>
        <taxon>Plasmodium (Plasmodium)</taxon>
    </lineage>
</organism>
<comment type="caution">
    <text evidence="1">The sequence shown here is derived from an EMBL/GenBank/DDBJ whole genome shotgun (WGS) entry which is preliminary data.</text>
</comment>